<sequence>MRGTSDDNIQLARNLIYNTRGTVNQLTQTQSHRPSPKIPFKPNMRSPHLRYIETVPCALTEQRNRFILRNMLSWRCHRRLDPESRTDTEMITRRPVRPFYPVVSGLPPFPSTMRFVSKQVVCDCRKEAQRSAAGRLTRSPRSHLVYFNRSNQGVRIASSAVTKKVGECGGEEPRGVVSEV</sequence>
<evidence type="ECO:0000313" key="3">
    <source>
        <dbReference type="Proteomes" id="UP001203297"/>
    </source>
</evidence>
<proteinExistence type="predicted"/>
<name>A0AAD4QNZ2_9AGAM</name>
<reference evidence="2" key="1">
    <citation type="journal article" date="2022" name="New Phytol.">
        <title>Evolutionary transition to the ectomycorrhizal habit in the genomes of a hyperdiverse lineage of mushroom-forming fungi.</title>
        <authorList>
            <person name="Looney B."/>
            <person name="Miyauchi S."/>
            <person name="Morin E."/>
            <person name="Drula E."/>
            <person name="Courty P.E."/>
            <person name="Kohler A."/>
            <person name="Kuo A."/>
            <person name="LaButti K."/>
            <person name="Pangilinan J."/>
            <person name="Lipzen A."/>
            <person name="Riley R."/>
            <person name="Andreopoulos W."/>
            <person name="He G."/>
            <person name="Johnson J."/>
            <person name="Nolan M."/>
            <person name="Tritt A."/>
            <person name="Barry K.W."/>
            <person name="Grigoriev I.V."/>
            <person name="Nagy L.G."/>
            <person name="Hibbett D."/>
            <person name="Henrissat B."/>
            <person name="Matheny P.B."/>
            <person name="Labbe J."/>
            <person name="Martin F.M."/>
        </authorList>
    </citation>
    <scope>NUCLEOTIDE SEQUENCE</scope>
    <source>
        <strain evidence="2">BPL690</strain>
    </source>
</reference>
<evidence type="ECO:0000256" key="1">
    <source>
        <dbReference type="SAM" id="MobiDB-lite"/>
    </source>
</evidence>
<gene>
    <name evidence="2" type="ORF">B0F90DRAFT_737023</name>
</gene>
<dbReference type="AlphaFoldDB" id="A0AAD4QNZ2"/>
<comment type="caution">
    <text evidence="2">The sequence shown here is derived from an EMBL/GenBank/DDBJ whole genome shotgun (WGS) entry which is preliminary data.</text>
</comment>
<accession>A0AAD4QNZ2</accession>
<evidence type="ECO:0000313" key="2">
    <source>
        <dbReference type="EMBL" id="KAI0306328.1"/>
    </source>
</evidence>
<dbReference type="Proteomes" id="UP001203297">
    <property type="component" value="Unassembled WGS sequence"/>
</dbReference>
<feature type="region of interest" description="Disordered" evidence="1">
    <location>
        <begin position="25"/>
        <end position="44"/>
    </location>
</feature>
<keyword evidence="3" id="KW-1185">Reference proteome</keyword>
<dbReference type="EMBL" id="WTXG01000003">
    <property type="protein sequence ID" value="KAI0306328.1"/>
    <property type="molecule type" value="Genomic_DNA"/>
</dbReference>
<protein>
    <submittedName>
        <fullName evidence="2">Uncharacterized protein</fullName>
    </submittedName>
</protein>
<organism evidence="2 3">
    <name type="scientific">Multifurca ochricompacta</name>
    <dbReference type="NCBI Taxonomy" id="376703"/>
    <lineage>
        <taxon>Eukaryota</taxon>
        <taxon>Fungi</taxon>
        <taxon>Dikarya</taxon>
        <taxon>Basidiomycota</taxon>
        <taxon>Agaricomycotina</taxon>
        <taxon>Agaricomycetes</taxon>
        <taxon>Russulales</taxon>
        <taxon>Russulaceae</taxon>
        <taxon>Multifurca</taxon>
    </lineage>
</organism>